<protein>
    <recommendedName>
        <fullName evidence="4 5">Probable Fe(2+)-trafficking protein</fullName>
    </recommendedName>
</protein>
<dbReference type="GO" id="GO:0005506">
    <property type="term" value="F:iron ion binding"/>
    <property type="evidence" value="ECO:0007669"/>
    <property type="project" value="UniProtKB-UniRule"/>
</dbReference>
<evidence type="ECO:0000256" key="2">
    <source>
        <dbReference type="ARBA" id="ARBA00053793"/>
    </source>
</evidence>
<dbReference type="SUPFAM" id="SSF111148">
    <property type="entry name" value="YggX-like"/>
    <property type="match status" value="1"/>
</dbReference>
<evidence type="ECO:0000256" key="5">
    <source>
        <dbReference type="HAMAP-Rule" id="MF_00686"/>
    </source>
</evidence>
<dbReference type="Proteomes" id="UP000501989">
    <property type="component" value="Chromosome"/>
</dbReference>
<keyword evidence="1 5" id="KW-0408">Iron</keyword>
<dbReference type="PANTHER" id="PTHR36965">
    <property type="entry name" value="FE(2+)-TRAFFICKING PROTEIN-RELATED"/>
    <property type="match status" value="1"/>
</dbReference>
<dbReference type="InterPro" id="IPR007457">
    <property type="entry name" value="Fe_traffick_prot_YggX"/>
</dbReference>
<dbReference type="InterPro" id="IPR036766">
    <property type="entry name" value="Fe_traffick_prot_YggX_sf"/>
</dbReference>
<reference evidence="7" key="1">
    <citation type="submission" date="2019-12" db="EMBL/GenBank/DDBJ databases">
        <title>Endophytic bacteria associated with Panax ginseng seedlings.</title>
        <authorList>
            <person name="Park J.M."/>
            <person name="Shin R."/>
            <person name="Jo S.H."/>
        </authorList>
    </citation>
    <scope>NUCLEOTIDE SEQUENCE [LARGE SCALE GENOMIC DNA]</scope>
    <source>
        <strain evidence="7">PgKB30</strain>
    </source>
</reference>
<name>A0A6M8MQ84_9PSED</name>
<evidence type="ECO:0000256" key="1">
    <source>
        <dbReference type="ARBA" id="ARBA00023004"/>
    </source>
</evidence>
<dbReference type="NCBIfam" id="NF003817">
    <property type="entry name" value="PRK05408.1"/>
    <property type="match status" value="1"/>
</dbReference>
<dbReference type="FunFam" id="1.10.3880.10:FF:000001">
    <property type="entry name" value="Probable Fe(2+)-trafficking protein"/>
    <property type="match status" value="1"/>
</dbReference>
<comment type="function">
    <text evidence="2">Could be a mediator in iron transactions between iron acquisition and iron-requiring processes, such as synthesis and/or repair of Fe-S clusters in biosynthetic enzymes. Necessary to maintain high levels of aconitase under oxidative stress.</text>
</comment>
<evidence type="ECO:0000256" key="4">
    <source>
        <dbReference type="ARBA" id="ARBA00070403"/>
    </source>
</evidence>
<dbReference type="PANTHER" id="PTHR36965:SF1">
    <property type="entry name" value="FE(2+)-TRAFFICKING PROTEIN-RELATED"/>
    <property type="match status" value="1"/>
</dbReference>
<accession>A0A6M8MQ84</accession>
<evidence type="ECO:0000313" key="6">
    <source>
        <dbReference type="EMBL" id="QKF50838.1"/>
    </source>
</evidence>
<dbReference type="HAMAP" id="MF_00686">
    <property type="entry name" value="Fe_traffic_YggX"/>
    <property type="match status" value="1"/>
</dbReference>
<gene>
    <name evidence="6" type="ORF">FX982_01784</name>
</gene>
<evidence type="ECO:0000256" key="3">
    <source>
        <dbReference type="ARBA" id="ARBA00061679"/>
    </source>
</evidence>
<dbReference type="KEGG" id="pgg:FX982_01784"/>
<evidence type="ECO:0000313" key="7">
    <source>
        <dbReference type="Proteomes" id="UP000501989"/>
    </source>
</evidence>
<dbReference type="RefSeq" id="WP_122622902.1">
    <property type="nucleotide sequence ID" value="NZ_CP053746.1"/>
</dbReference>
<dbReference type="PIRSF" id="PIRSF029827">
    <property type="entry name" value="Fe_traffic_YggX"/>
    <property type="match status" value="1"/>
</dbReference>
<organism evidence="6 7">
    <name type="scientific">Pseudomonas graminis</name>
    <dbReference type="NCBI Taxonomy" id="158627"/>
    <lineage>
        <taxon>Bacteria</taxon>
        <taxon>Pseudomonadati</taxon>
        <taxon>Pseudomonadota</taxon>
        <taxon>Gammaproteobacteria</taxon>
        <taxon>Pseudomonadales</taxon>
        <taxon>Pseudomonadaceae</taxon>
        <taxon>Pseudomonas</taxon>
    </lineage>
</organism>
<dbReference type="EMBL" id="CP053746">
    <property type="protein sequence ID" value="QKF50838.1"/>
    <property type="molecule type" value="Genomic_DNA"/>
</dbReference>
<sequence>MTRTVMCRKYKEELPGLDRPPYPGAKGEDIYNNVSLKAWGDWQKHQTLLINERRLNMMNAEDRKFLQTEMDKYLSGEEYAKADGYVPPAE</sequence>
<dbReference type="Pfam" id="PF04362">
    <property type="entry name" value="Iron_traffic"/>
    <property type="match status" value="1"/>
</dbReference>
<proteinExistence type="inferred from homology"/>
<dbReference type="Gene3D" id="1.10.3880.10">
    <property type="entry name" value="Fe(II) trafficking protein YggX"/>
    <property type="match status" value="1"/>
</dbReference>
<keyword evidence="7" id="KW-1185">Reference proteome</keyword>
<dbReference type="GO" id="GO:0034599">
    <property type="term" value="P:cellular response to oxidative stress"/>
    <property type="evidence" value="ECO:0007669"/>
    <property type="project" value="TreeGrafter"/>
</dbReference>
<comment type="similarity">
    <text evidence="3 5">Belongs to the Fe(2+)-trafficking protein family.</text>
</comment>
<dbReference type="GO" id="GO:0005829">
    <property type="term" value="C:cytosol"/>
    <property type="evidence" value="ECO:0007669"/>
    <property type="project" value="TreeGrafter"/>
</dbReference>
<dbReference type="AlphaFoldDB" id="A0A6M8MQ84"/>